<gene>
    <name evidence="1" type="ORF">KC19_4G201200</name>
</gene>
<evidence type="ECO:0000313" key="1">
    <source>
        <dbReference type="EMBL" id="KAG0580808.1"/>
    </source>
</evidence>
<reference evidence="1" key="1">
    <citation type="submission" date="2020-06" db="EMBL/GenBank/DDBJ databases">
        <title>WGS assembly of Ceratodon purpureus strain R40.</title>
        <authorList>
            <person name="Carey S.B."/>
            <person name="Jenkins J."/>
            <person name="Shu S."/>
            <person name="Lovell J.T."/>
            <person name="Sreedasyam A."/>
            <person name="Maumus F."/>
            <person name="Tiley G.P."/>
            <person name="Fernandez-Pozo N."/>
            <person name="Barry K."/>
            <person name="Chen C."/>
            <person name="Wang M."/>
            <person name="Lipzen A."/>
            <person name="Daum C."/>
            <person name="Saski C.A."/>
            <person name="Payton A.C."/>
            <person name="Mcbreen J.C."/>
            <person name="Conrad R.E."/>
            <person name="Kollar L.M."/>
            <person name="Olsson S."/>
            <person name="Huttunen S."/>
            <person name="Landis J.B."/>
            <person name="Wickett N.J."/>
            <person name="Johnson M.G."/>
            <person name="Rensing S.A."/>
            <person name="Grimwood J."/>
            <person name="Schmutz J."/>
            <person name="Mcdaniel S.F."/>
        </authorList>
    </citation>
    <scope>NUCLEOTIDE SEQUENCE</scope>
    <source>
        <strain evidence="1">R40</strain>
    </source>
</reference>
<accession>A0A8T0IEB7</accession>
<organism evidence="1 2">
    <name type="scientific">Ceratodon purpureus</name>
    <name type="common">Fire moss</name>
    <name type="synonym">Dicranum purpureum</name>
    <dbReference type="NCBI Taxonomy" id="3225"/>
    <lineage>
        <taxon>Eukaryota</taxon>
        <taxon>Viridiplantae</taxon>
        <taxon>Streptophyta</taxon>
        <taxon>Embryophyta</taxon>
        <taxon>Bryophyta</taxon>
        <taxon>Bryophytina</taxon>
        <taxon>Bryopsida</taxon>
        <taxon>Dicranidae</taxon>
        <taxon>Pseudoditrichales</taxon>
        <taxon>Ditrichaceae</taxon>
        <taxon>Ceratodon</taxon>
    </lineage>
</organism>
<evidence type="ECO:0000313" key="2">
    <source>
        <dbReference type="Proteomes" id="UP000822688"/>
    </source>
</evidence>
<keyword evidence="2" id="KW-1185">Reference proteome</keyword>
<dbReference type="Proteomes" id="UP000822688">
    <property type="component" value="Chromosome 4"/>
</dbReference>
<protein>
    <submittedName>
        <fullName evidence="1">Uncharacterized protein</fullName>
    </submittedName>
</protein>
<comment type="caution">
    <text evidence="1">The sequence shown here is derived from an EMBL/GenBank/DDBJ whole genome shotgun (WGS) entry which is preliminary data.</text>
</comment>
<sequence length="86" mass="10357">MLIRQFRPPSDPRFAHMLRSFFLPSCSLQSSIRLQSRELKIRVEIFLTRLLDITKIEKGRKLNLPKSLTQEEDIRWKPRTSNTLWF</sequence>
<proteinExistence type="predicted"/>
<name>A0A8T0IEB7_CERPU</name>
<dbReference type="EMBL" id="CM026424">
    <property type="protein sequence ID" value="KAG0580808.1"/>
    <property type="molecule type" value="Genomic_DNA"/>
</dbReference>
<dbReference type="AlphaFoldDB" id="A0A8T0IEB7"/>